<dbReference type="Pfam" id="PF07061">
    <property type="entry name" value="Swi5"/>
    <property type="match status" value="1"/>
</dbReference>
<name>A0A2S4PM87_9PEZI</name>
<evidence type="ECO:0000313" key="6">
    <source>
        <dbReference type="Proteomes" id="UP000237438"/>
    </source>
</evidence>
<feature type="compositionally biased region" description="Low complexity" evidence="4">
    <location>
        <begin position="250"/>
        <end position="264"/>
    </location>
</feature>
<keyword evidence="6" id="KW-1185">Reference proteome</keyword>
<dbReference type="AlphaFoldDB" id="A0A2S4PM87"/>
<dbReference type="OrthoDB" id="255837at2759"/>
<dbReference type="EMBL" id="PEDP01001843">
    <property type="protein sequence ID" value="POS83156.1"/>
    <property type="molecule type" value="Genomic_DNA"/>
</dbReference>
<dbReference type="GO" id="GO:0010772">
    <property type="term" value="P:meiotic DNA recombinase assembly involved in reciprocal meiotic recombination"/>
    <property type="evidence" value="ECO:0007669"/>
    <property type="project" value="TreeGrafter"/>
</dbReference>
<evidence type="ECO:0000256" key="3">
    <source>
        <dbReference type="ARBA" id="ARBA00023204"/>
    </source>
</evidence>
<accession>A0A2S4PM87</accession>
<feature type="region of interest" description="Disordered" evidence="4">
    <location>
        <begin position="391"/>
        <end position="437"/>
    </location>
</feature>
<reference evidence="5 6" key="1">
    <citation type="submission" date="2017-10" db="EMBL/GenBank/DDBJ databases">
        <title>Development of genomic resources for the powdery mildew, Erysiphe pulchra.</title>
        <authorList>
            <person name="Wadl P.A."/>
            <person name="Mack B.M."/>
            <person name="Moore G."/>
            <person name="Beltz S.B."/>
        </authorList>
    </citation>
    <scope>NUCLEOTIDE SEQUENCE [LARGE SCALE GENOMIC DNA]</scope>
    <source>
        <strain evidence="5">Cflorida</strain>
    </source>
</reference>
<keyword evidence="2" id="KW-0227">DNA damage</keyword>
<evidence type="ECO:0000256" key="1">
    <source>
        <dbReference type="ARBA" id="ARBA00008060"/>
    </source>
</evidence>
<feature type="compositionally biased region" description="Low complexity" evidence="4">
    <location>
        <begin position="411"/>
        <end position="434"/>
    </location>
</feature>
<dbReference type="Gene3D" id="1.20.5.170">
    <property type="match status" value="1"/>
</dbReference>
<evidence type="ECO:0008006" key="7">
    <source>
        <dbReference type="Google" id="ProtNLM"/>
    </source>
</evidence>
<evidence type="ECO:0000313" key="5">
    <source>
        <dbReference type="EMBL" id="POS83156.1"/>
    </source>
</evidence>
<protein>
    <recommendedName>
        <fullName evidence="7">Swi5-domain-containing protein</fullName>
    </recommendedName>
</protein>
<keyword evidence="3" id="KW-0234">DNA repair</keyword>
<dbReference type="GO" id="GO:0034974">
    <property type="term" value="C:Swi5-Swi2 complex"/>
    <property type="evidence" value="ECO:0007669"/>
    <property type="project" value="TreeGrafter"/>
</dbReference>
<proteinExistence type="inferred from homology"/>
<gene>
    <name evidence="5" type="ORF">EPUL_003970</name>
</gene>
<feature type="region of interest" description="Disordered" evidence="4">
    <location>
        <begin position="232"/>
        <end position="266"/>
    </location>
</feature>
<dbReference type="GO" id="GO:0000709">
    <property type="term" value="P:meiotic joint molecule formation"/>
    <property type="evidence" value="ECO:0007669"/>
    <property type="project" value="TreeGrafter"/>
</dbReference>
<feature type="compositionally biased region" description="Polar residues" evidence="4">
    <location>
        <begin position="232"/>
        <end position="245"/>
    </location>
</feature>
<sequence length="533" mass="58497">MTSNDYDMEQKKTLNAADLEETGAKQENGQGNVNFAVKSEIEDSDIESRSISRSINHGFESFASETQDNELIEANPLQEKETFPSEIQSELLQTINDSCLVAPNFREINANSTPSETAEVSNSLTDEFSLRYNGSTQLVLAPEQNSSFNTIEESRILDTEDLKALPLTASTASGNLQCSPEQIWPSSQENVNMFEDSEQNVRNLSTKAYLPIPSIESTAFISSSVSNNKEVLSLSQATETDQNSPEIGDNTVTTTSNENENTTSLKTPFREKSINHESIDFSKRRISTPNTSTPKNNTTCLPLERIDNNARASVLPQEIGISSAKQTGLSKEPAVFSKKAQILTTSRIANSEALFPSSSLLRSELTPGPRKNLEATLMTSKNLSMITQTHSVDENQLSPSIPPPRTHSIHDSFGSSPSSGVSIENTSSPTISEPSPERAKEILLAELKTIKIASITARNTALEAELASKRTRLEEIRRELKAPAQETVRRHIKLLHDYNDIRDIGQGLIGMIAEQRGVQIGSLYEDYGVGVKD</sequence>
<dbReference type="InterPro" id="IPR010760">
    <property type="entry name" value="DNA-repair_Swi5"/>
</dbReference>
<comment type="similarity">
    <text evidence="1">Belongs to the SWI5/SAE3 family.</text>
</comment>
<organism evidence="5 6">
    <name type="scientific">Erysiphe pulchra</name>
    <dbReference type="NCBI Taxonomy" id="225359"/>
    <lineage>
        <taxon>Eukaryota</taxon>
        <taxon>Fungi</taxon>
        <taxon>Dikarya</taxon>
        <taxon>Ascomycota</taxon>
        <taxon>Pezizomycotina</taxon>
        <taxon>Leotiomycetes</taxon>
        <taxon>Erysiphales</taxon>
        <taxon>Erysiphaceae</taxon>
        <taxon>Erysiphe</taxon>
    </lineage>
</organism>
<dbReference type="PANTHER" id="PTHR28529:SF2">
    <property type="entry name" value="DNA REPAIR PROTEIN SWI5 HOMOLOG"/>
    <property type="match status" value="1"/>
</dbReference>
<evidence type="ECO:0000256" key="4">
    <source>
        <dbReference type="SAM" id="MobiDB-lite"/>
    </source>
</evidence>
<evidence type="ECO:0000256" key="2">
    <source>
        <dbReference type="ARBA" id="ARBA00022763"/>
    </source>
</evidence>
<dbReference type="GO" id="GO:0032798">
    <property type="term" value="C:Swi5-Sfr1 complex"/>
    <property type="evidence" value="ECO:0007669"/>
    <property type="project" value="TreeGrafter"/>
</dbReference>
<dbReference type="PANTHER" id="PTHR28529">
    <property type="entry name" value="DNA REPAIR PROTEIN SWI5 HOMOLOG"/>
    <property type="match status" value="1"/>
</dbReference>
<comment type="caution">
    <text evidence="5">The sequence shown here is derived from an EMBL/GenBank/DDBJ whole genome shotgun (WGS) entry which is preliminary data.</text>
</comment>
<dbReference type="Proteomes" id="UP000237438">
    <property type="component" value="Unassembled WGS sequence"/>
</dbReference>